<protein>
    <submittedName>
        <fullName evidence="2">Uncharacterized protein LOC101900911</fullName>
    </submittedName>
</protein>
<dbReference type="KEGG" id="mde:101900911"/>
<dbReference type="OrthoDB" id="6610013at2759"/>
<dbReference type="AlphaFoldDB" id="A0A9J7DG70"/>
<evidence type="ECO:0000313" key="1">
    <source>
        <dbReference type="Proteomes" id="UP001652621"/>
    </source>
</evidence>
<organism evidence="1 2">
    <name type="scientific">Musca domestica</name>
    <name type="common">House fly</name>
    <dbReference type="NCBI Taxonomy" id="7370"/>
    <lineage>
        <taxon>Eukaryota</taxon>
        <taxon>Metazoa</taxon>
        <taxon>Ecdysozoa</taxon>
        <taxon>Arthropoda</taxon>
        <taxon>Hexapoda</taxon>
        <taxon>Insecta</taxon>
        <taxon>Pterygota</taxon>
        <taxon>Neoptera</taxon>
        <taxon>Endopterygota</taxon>
        <taxon>Diptera</taxon>
        <taxon>Brachycera</taxon>
        <taxon>Muscomorpha</taxon>
        <taxon>Muscoidea</taxon>
        <taxon>Muscidae</taxon>
        <taxon>Musca</taxon>
    </lineage>
</organism>
<accession>A0A9J7DG70</accession>
<dbReference type="Proteomes" id="UP001652621">
    <property type="component" value="Unplaced"/>
</dbReference>
<reference evidence="2" key="1">
    <citation type="submission" date="2025-08" db="UniProtKB">
        <authorList>
            <consortium name="RefSeq"/>
        </authorList>
    </citation>
    <scope>IDENTIFICATION</scope>
    <source>
        <strain evidence="2">Aabys</strain>
        <tissue evidence="2">Whole body</tissue>
    </source>
</reference>
<name>A0A9J7DG70_MUSDO</name>
<gene>
    <name evidence="2" type="primary">LOC101900911</name>
</gene>
<keyword evidence="1" id="KW-1185">Reference proteome</keyword>
<dbReference type="VEuPathDB" id="VectorBase:MDOMA2_017322"/>
<proteinExistence type="predicted"/>
<evidence type="ECO:0000313" key="2">
    <source>
        <dbReference type="RefSeq" id="XP_019892543.1"/>
    </source>
</evidence>
<dbReference type="RefSeq" id="XP_019892543.1">
    <property type="nucleotide sequence ID" value="XM_020036984.2"/>
</dbReference>
<sequence length="472" mass="54679">MYFLPTKELRIFRRIKSYSGYLKSNSKLVILLFVLFEVVSSQPYRNTQRCSNRLENALEHMRRRSFQTKSARSYTPLQSPYALYHSLYGPADENIDDDFYHPQPNRGYYAKNINRNYGPNSRLDFDAALSSYQHTQPPPPPSSIYQKYQSQRQPHKLQVSRVEVEDLRVRLPPEASARWVEIDKCKFISENSTLDTRLIFPDLTLSGRIVLQPTGGKCNMILRLRHAGIEFHTVPIGFEKISGEESRRIGAASVRTDSHFAEPGFISVFAHGCQGPTGIKLRQNSKRRYSFVNEEPNEGHKPPTSQLTPDVIFDIRSEGYIPPNMRDEDLAWTDANSQELLDPNGDNFYRRQFRKKRSTYYRQRQVRHMATDRLNDEVNFDDDILRFSDDNVQDLLQPDARAFADIFSNNNRGGGDNMFGDRDDINDAFRDELEKLFSMGVRSLLTTYMQRALQPAIKETLMENMGYTISYG</sequence>
<dbReference type="GeneID" id="101900911"/>